<sequence>MTEAQFSEYGFFIGVGGLCALMVFIVFKLAKDSKAGRFGTIILLVGLVMGVVGFLVKGILSLLLEK</sequence>
<keyword evidence="1" id="KW-0812">Transmembrane</keyword>
<organism evidence="2 3">
    <name type="scientific">Hydromonas duriensis</name>
    <dbReference type="NCBI Taxonomy" id="1527608"/>
    <lineage>
        <taxon>Bacteria</taxon>
        <taxon>Pseudomonadati</taxon>
        <taxon>Pseudomonadota</taxon>
        <taxon>Betaproteobacteria</taxon>
        <taxon>Burkholderiales</taxon>
        <taxon>Burkholderiaceae</taxon>
        <taxon>Hydromonas</taxon>
    </lineage>
</organism>
<dbReference type="AlphaFoldDB" id="A0A4R6Y825"/>
<gene>
    <name evidence="2" type="ORF">DFR44_10943</name>
</gene>
<proteinExistence type="predicted"/>
<feature type="transmembrane region" description="Helical" evidence="1">
    <location>
        <begin position="41"/>
        <end position="64"/>
    </location>
</feature>
<evidence type="ECO:0000313" key="2">
    <source>
        <dbReference type="EMBL" id="TDR31526.1"/>
    </source>
</evidence>
<comment type="caution">
    <text evidence="2">The sequence shown here is derived from an EMBL/GenBank/DDBJ whole genome shotgun (WGS) entry which is preliminary data.</text>
</comment>
<dbReference type="Pfam" id="PF10981">
    <property type="entry name" value="DUF2788"/>
    <property type="match status" value="1"/>
</dbReference>
<protein>
    <submittedName>
        <fullName evidence="2">Uncharacterized protein DUF2788</fullName>
    </submittedName>
</protein>
<dbReference type="EMBL" id="SNZE01000009">
    <property type="protein sequence ID" value="TDR31526.1"/>
    <property type="molecule type" value="Genomic_DNA"/>
</dbReference>
<reference evidence="2 3" key="1">
    <citation type="submission" date="2019-03" db="EMBL/GenBank/DDBJ databases">
        <title>Genomic Encyclopedia of Type Strains, Phase IV (KMG-IV): sequencing the most valuable type-strain genomes for metagenomic binning, comparative biology and taxonomic classification.</title>
        <authorList>
            <person name="Goeker M."/>
        </authorList>
    </citation>
    <scope>NUCLEOTIDE SEQUENCE [LARGE SCALE GENOMIC DNA]</scope>
    <source>
        <strain evidence="2 3">DSM 102852</strain>
    </source>
</reference>
<dbReference type="Proteomes" id="UP000294480">
    <property type="component" value="Unassembled WGS sequence"/>
</dbReference>
<keyword evidence="1" id="KW-1133">Transmembrane helix</keyword>
<evidence type="ECO:0000256" key="1">
    <source>
        <dbReference type="SAM" id="Phobius"/>
    </source>
</evidence>
<dbReference type="OrthoDB" id="5625617at2"/>
<keyword evidence="3" id="KW-1185">Reference proteome</keyword>
<accession>A0A4R6Y825</accession>
<dbReference type="RefSeq" id="WP_133619927.1">
    <property type="nucleotide sequence ID" value="NZ_SNZE01000009.1"/>
</dbReference>
<keyword evidence="1" id="KW-0472">Membrane</keyword>
<name>A0A4R6Y825_9BURK</name>
<feature type="transmembrane region" description="Helical" evidence="1">
    <location>
        <begin position="6"/>
        <end position="29"/>
    </location>
</feature>
<evidence type="ECO:0000313" key="3">
    <source>
        <dbReference type="Proteomes" id="UP000294480"/>
    </source>
</evidence>
<dbReference type="InterPro" id="IPR021249">
    <property type="entry name" value="DUF2788"/>
</dbReference>